<dbReference type="STRING" id="1150600.ADIARSV_0571"/>
<evidence type="ECO:0000259" key="1">
    <source>
        <dbReference type="Pfam" id="PF19573"/>
    </source>
</evidence>
<keyword evidence="3" id="KW-1185">Reference proteome</keyword>
<protein>
    <recommendedName>
        <fullName evidence="1">DUF6089 domain-containing protein</fullName>
    </recommendedName>
</protein>
<gene>
    <name evidence="2" type="ORF">ADIARSV_0571</name>
</gene>
<evidence type="ECO:0000313" key="3">
    <source>
        <dbReference type="Proteomes" id="UP000014174"/>
    </source>
</evidence>
<organism evidence="2 3">
    <name type="scientific">Arcticibacter svalbardensis MN12-7</name>
    <dbReference type="NCBI Taxonomy" id="1150600"/>
    <lineage>
        <taxon>Bacteria</taxon>
        <taxon>Pseudomonadati</taxon>
        <taxon>Bacteroidota</taxon>
        <taxon>Sphingobacteriia</taxon>
        <taxon>Sphingobacteriales</taxon>
        <taxon>Sphingobacteriaceae</taxon>
        <taxon>Arcticibacter</taxon>
    </lineage>
</organism>
<sequence length="259" mass="29008">MNRAIFTLIIGILFLSQQESKAQSWELGVFGGGIGYVGDLNPKNLFQLSNPAYGILVKRNIDPYWSIKLSILHGKIEAADSNSNNSAQILRNLSFFSPLTEISMQGEFNFFNYIPSMSRKKYSPYLFAGGSLALFNPKTRYQGEIVALNGLKTEGTFYRKYTIAIPYGAGIKYNIAGNWTLGAELGYRTAFTDHLDDVSGKYPKENVNGLSDRSEERVGVISPFREGYQRGDSKKRDTYFFSGFTLTYTFISSKCPPAF</sequence>
<dbReference type="SUPFAM" id="SSF56925">
    <property type="entry name" value="OMPA-like"/>
    <property type="match status" value="1"/>
</dbReference>
<dbReference type="eggNOG" id="COG3637">
    <property type="taxonomic scope" value="Bacteria"/>
</dbReference>
<proteinExistence type="predicted"/>
<reference evidence="2 3" key="1">
    <citation type="journal article" date="2013" name="Genome Announc.">
        <title>Draft Genome Sequence of Arcticibacter svalbardensis Strain MN12-7T, a Member of the Family Sphingobacteriaceae Isolated from an Arctic Soil Sample.</title>
        <authorList>
            <person name="Shivaji S."/>
            <person name="Ara S."/>
            <person name="Prasad S."/>
            <person name="Manasa B.P."/>
            <person name="Begum Z."/>
            <person name="Singh A."/>
            <person name="Kumar Pinnaka A."/>
        </authorList>
    </citation>
    <scope>NUCLEOTIDE SEQUENCE [LARGE SCALE GENOMIC DNA]</scope>
    <source>
        <strain evidence="2 3">MN12-7</strain>
    </source>
</reference>
<dbReference type="InterPro" id="IPR045743">
    <property type="entry name" value="DUF6089"/>
</dbReference>
<dbReference type="OrthoDB" id="654178at2"/>
<name>R9GXM0_9SPHI</name>
<comment type="caution">
    <text evidence="2">The sequence shown here is derived from an EMBL/GenBank/DDBJ whole genome shotgun (WGS) entry which is preliminary data.</text>
</comment>
<dbReference type="Pfam" id="PF19573">
    <property type="entry name" value="DUF6089"/>
    <property type="match status" value="1"/>
</dbReference>
<dbReference type="Proteomes" id="UP000014174">
    <property type="component" value="Unassembled WGS sequence"/>
</dbReference>
<dbReference type="RefSeq" id="WP_016193820.1">
    <property type="nucleotide sequence ID" value="NZ_AQPN01000021.1"/>
</dbReference>
<accession>R9GXM0</accession>
<feature type="domain" description="DUF6089" evidence="1">
    <location>
        <begin position="6"/>
        <end position="255"/>
    </location>
</feature>
<dbReference type="AlphaFoldDB" id="R9GXM0"/>
<dbReference type="InterPro" id="IPR011250">
    <property type="entry name" value="OMP/PagP_B-barrel"/>
</dbReference>
<evidence type="ECO:0000313" key="2">
    <source>
        <dbReference type="EMBL" id="EOR96240.1"/>
    </source>
</evidence>
<dbReference type="Gene3D" id="2.40.160.20">
    <property type="match status" value="1"/>
</dbReference>
<dbReference type="EMBL" id="AQPN01000021">
    <property type="protein sequence ID" value="EOR96240.1"/>
    <property type="molecule type" value="Genomic_DNA"/>
</dbReference>